<dbReference type="HOGENOM" id="CLU_116012_0_0_1"/>
<sequence length="202" mass="22535">MSTIEIQGEGSESEEEIAISQQLHSCSNTQSTVNPISSHGTIVAGEASESEDDQYPNVQPAQTVHPQKPRLTADTDQQSKSTISNDNTVSNEPISPASELSETQSTQKQEKTVRSGEKYDTLLHRKLREKNLQLRNEINARITDMYSNANYKLEDTVNQICKTQSVLQDISQTVHTLKDDAVRVNNAVDIQFFQSFLPDVKI</sequence>
<feature type="compositionally biased region" description="Basic and acidic residues" evidence="3">
    <location>
        <begin position="108"/>
        <end position="117"/>
    </location>
</feature>
<comment type="similarity">
    <text evidence="1">Belongs to the BLOC1S3 family.</text>
</comment>
<dbReference type="PhylomeDB" id="B3RYF5"/>
<reference evidence="4 5" key="1">
    <citation type="journal article" date="2008" name="Nature">
        <title>The Trichoplax genome and the nature of placozoans.</title>
        <authorList>
            <person name="Srivastava M."/>
            <person name="Begovic E."/>
            <person name="Chapman J."/>
            <person name="Putnam N.H."/>
            <person name="Hellsten U."/>
            <person name="Kawashima T."/>
            <person name="Kuo A."/>
            <person name="Mitros T."/>
            <person name="Salamov A."/>
            <person name="Carpenter M.L."/>
            <person name="Signorovitch A.Y."/>
            <person name="Moreno M.A."/>
            <person name="Kamm K."/>
            <person name="Grimwood J."/>
            <person name="Schmutz J."/>
            <person name="Shapiro H."/>
            <person name="Grigoriev I.V."/>
            <person name="Buss L.W."/>
            <person name="Schierwater B."/>
            <person name="Dellaporta S.L."/>
            <person name="Rokhsar D.S."/>
        </authorList>
    </citation>
    <scope>NUCLEOTIDE SEQUENCE [LARGE SCALE GENOMIC DNA]</scope>
    <source>
        <strain evidence="4 5">Grell-BS-1999</strain>
    </source>
</reference>
<dbReference type="CTD" id="6754133"/>
<dbReference type="GO" id="GO:0031083">
    <property type="term" value="C:BLOC-1 complex"/>
    <property type="evidence" value="ECO:0000318"/>
    <property type="project" value="GO_Central"/>
</dbReference>
<keyword evidence="5" id="KW-1185">Reference proteome</keyword>
<gene>
    <name evidence="4" type="ORF">TRIADDRAFT_56540</name>
</gene>
<dbReference type="OMA" id="DVCHNLR"/>
<evidence type="ECO:0000313" key="5">
    <source>
        <dbReference type="Proteomes" id="UP000009022"/>
    </source>
</evidence>
<dbReference type="Pfam" id="PF15753">
    <property type="entry name" value="BLOC1S3"/>
    <property type="match status" value="1"/>
</dbReference>
<evidence type="ECO:0000256" key="1">
    <source>
        <dbReference type="ARBA" id="ARBA00008942"/>
    </source>
</evidence>
<name>B3RYF5_TRIAD</name>
<organism evidence="4 5">
    <name type="scientific">Trichoplax adhaerens</name>
    <name type="common">Trichoplax reptans</name>
    <dbReference type="NCBI Taxonomy" id="10228"/>
    <lineage>
        <taxon>Eukaryota</taxon>
        <taxon>Metazoa</taxon>
        <taxon>Placozoa</taxon>
        <taxon>Uniplacotomia</taxon>
        <taxon>Trichoplacea</taxon>
        <taxon>Trichoplacidae</taxon>
        <taxon>Trichoplax</taxon>
    </lineage>
</organism>
<dbReference type="InterPro" id="IPR017245">
    <property type="entry name" value="BLOC-1_complex_su-3"/>
</dbReference>
<dbReference type="PANTHER" id="PTHR31974">
    <property type="entry name" value="BIOGENESIS OF LYSOSOME-RELATED ORGANELLES COMPLEX 1 SUBUNIT 3"/>
    <property type="match status" value="1"/>
</dbReference>
<feature type="compositionally biased region" description="Polar residues" evidence="3">
    <location>
        <begin position="23"/>
        <end position="40"/>
    </location>
</feature>
<evidence type="ECO:0000256" key="3">
    <source>
        <dbReference type="SAM" id="MobiDB-lite"/>
    </source>
</evidence>
<feature type="compositionally biased region" description="Polar residues" evidence="3">
    <location>
        <begin position="74"/>
        <end position="107"/>
    </location>
</feature>
<protein>
    <recommendedName>
        <fullName evidence="2">Biogenesis of lysosome-related organelles complex 1 subunit 3</fullName>
    </recommendedName>
</protein>
<dbReference type="GeneID" id="6754133"/>
<dbReference type="PANTHER" id="PTHR31974:SF2">
    <property type="entry name" value="BIOGENESIS OF LYSOSOME-RELATED ORGANELLES COMPLEX 1 SUBUNIT 3"/>
    <property type="match status" value="1"/>
</dbReference>
<feature type="compositionally biased region" description="Low complexity" evidence="3">
    <location>
        <begin position="1"/>
        <end position="10"/>
    </location>
</feature>
<evidence type="ECO:0000256" key="2">
    <source>
        <dbReference type="ARBA" id="ARBA00019581"/>
    </source>
</evidence>
<evidence type="ECO:0000313" key="4">
    <source>
        <dbReference type="EMBL" id="EDV24589.1"/>
    </source>
</evidence>
<feature type="region of interest" description="Disordered" evidence="3">
    <location>
        <begin position="1"/>
        <end position="117"/>
    </location>
</feature>
<proteinExistence type="inferred from homology"/>
<dbReference type="Proteomes" id="UP000009022">
    <property type="component" value="Unassembled WGS sequence"/>
</dbReference>
<dbReference type="KEGG" id="tad:TRIADDRAFT_56540"/>
<dbReference type="AlphaFoldDB" id="B3RYF5"/>
<feature type="compositionally biased region" description="Polar residues" evidence="3">
    <location>
        <begin position="56"/>
        <end position="65"/>
    </location>
</feature>
<dbReference type="RefSeq" id="XP_002112479.1">
    <property type="nucleotide sequence ID" value="XM_002112443.1"/>
</dbReference>
<accession>B3RYF5</accession>
<dbReference type="InParanoid" id="B3RYF5"/>
<dbReference type="STRING" id="10228.B3RYF5"/>
<dbReference type="EMBL" id="DS985245">
    <property type="protein sequence ID" value="EDV24589.1"/>
    <property type="molecule type" value="Genomic_DNA"/>
</dbReference>
<dbReference type="OrthoDB" id="5984572at2759"/>